<dbReference type="Proteomes" id="UP001596201">
    <property type="component" value="Unassembled WGS sequence"/>
</dbReference>
<dbReference type="RefSeq" id="WP_227230961.1">
    <property type="nucleotide sequence ID" value="NZ_JAJCVJ010000003.1"/>
</dbReference>
<keyword evidence="2" id="KW-1185">Reference proteome</keyword>
<reference evidence="1 2" key="1">
    <citation type="journal article" date="2019" name="Int. J. Syst. Evol. Microbiol.">
        <title>The Global Catalogue of Microorganisms (GCM) 10K type strain sequencing project: providing services to taxonomists for standard genome sequencing and annotation.</title>
        <authorList>
            <consortium name="The Broad Institute Genomics Platform"/>
            <consortium name="The Broad Institute Genome Sequencing Center for Infectious Disease"/>
            <person name="Wu L."/>
            <person name="Ma J."/>
        </authorList>
    </citation>
    <scope>NUCLEOTIDE SEQUENCE [LARGE SCALE GENOMIC DNA]</scope>
    <source>
        <strain evidence="1 2">CGMCC 1.12237</strain>
    </source>
</reference>
<dbReference type="EMBL" id="JBHSKX010000004">
    <property type="protein sequence ID" value="MFC5368903.1"/>
    <property type="molecule type" value="Genomic_DNA"/>
</dbReference>
<evidence type="ECO:0000313" key="2">
    <source>
        <dbReference type="Proteomes" id="UP001596201"/>
    </source>
</evidence>
<evidence type="ECO:0000313" key="1">
    <source>
        <dbReference type="EMBL" id="MFC5368903.1"/>
    </source>
</evidence>
<dbReference type="AlphaFoldDB" id="A0ABD5RG33"/>
<protein>
    <submittedName>
        <fullName evidence="1">Uncharacterized protein</fullName>
    </submittedName>
</protein>
<comment type="caution">
    <text evidence="1">The sequence shown here is derived from an EMBL/GenBank/DDBJ whole genome shotgun (WGS) entry which is preliminary data.</text>
</comment>
<name>A0ABD5RG33_9EURY</name>
<gene>
    <name evidence="1" type="ORF">ACFPJ5_18410</name>
</gene>
<accession>A0ABD5RG33</accession>
<organism evidence="1 2">
    <name type="scientific">Salinirubrum litoreum</name>
    <dbReference type="NCBI Taxonomy" id="1126234"/>
    <lineage>
        <taxon>Archaea</taxon>
        <taxon>Methanobacteriati</taxon>
        <taxon>Methanobacteriota</taxon>
        <taxon>Stenosarchaea group</taxon>
        <taxon>Halobacteria</taxon>
        <taxon>Halobacteriales</taxon>
        <taxon>Haloferacaceae</taxon>
        <taxon>Salinirubrum</taxon>
    </lineage>
</organism>
<sequence>MTAVHVHVHFTMTGAFPLRMADLLFTDDALVVPEYGHLTPLFGIARGRTHDVAERAVDRYRADGVEGLVAEADRTHRIPYADLRRVRLYDGRAVARPKVAVDTATGPPYAYRIHAPVEMAALTNALRSLGERRGFAVDRSAGVGFDPAASVRRFLADR</sequence>
<proteinExistence type="predicted"/>